<reference evidence="1" key="3">
    <citation type="submission" date="2023-05" db="EMBL/GenBank/DDBJ databases">
        <authorList>
            <person name="Smith C.H."/>
        </authorList>
    </citation>
    <scope>NUCLEOTIDE SEQUENCE</scope>
    <source>
        <strain evidence="1">CHS0354</strain>
        <tissue evidence="1">Mantle</tissue>
    </source>
</reference>
<accession>A0AAE0VJX2</accession>
<reference evidence="1" key="1">
    <citation type="journal article" date="2021" name="Genome Biol. Evol.">
        <title>A High-Quality Reference Genome for a Parasitic Bivalve with Doubly Uniparental Inheritance (Bivalvia: Unionida).</title>
        <authorList>
            <person name="Smith C.H."/>
        </authorList>
    </citation>
    <scope>NUCLEOTIDE SEQUENCE</scope>
    <source>
        <strain evidence="1">CHS0354</strain>
    </source>
</reference>
<gene>
    <name evidence="1" type="ORF">CHS0354_019083</name>
</gene>
<dbReference type="EMBL" id="JAEAOA010001178">
    <property type="protein sequence ID" value="KAK3579572.1"/>
    <property type="molecule type" value="Genomic_DNA"/>
</dbReference>
<protein>
    <submittedName>
        <fullName evidence="1">Uncharacterized protein</fullName>
    </submittedName>
</protein>
<keyword evidence="2" id="KW-1185">Reference proteome</keyword>
<organism evidence="1 2">
    <name type="scientific">Potamilus streckersoni</name>
    <dbReference type="NCBI Taxonomy" id="2493646"/>
    <lineage>
        <taxon>Eukaryota</taxon>
        <taxon>Metazoa</taxon>
        <taxon>Spiralia</taxon>
        <taxon>Lophotrochozoa</taxon>
        <taxon>Mollusca</taxon>
        <taxon>Bivalvia</taxon>
        <taxon>Autobranchia</taxon>
        <taxon>Heteroconchia</taxon>
        <taxon>Palaeoheterodonta</taxon>
        <taxon>Unionida</taxon>
        <taxon>Unionoidea</taxon>
        <taxon>Unionidae</taxon>
        <taxon>Ambleminae</taxon>
        <taxon>Lampsilini</taxon>
        <taxon>Potamilus</taxon>
    </lineage>
</organism>
<dbReference type="Proteomes" id="UP001195483">
    <property type="component" value="Unassembled WGS sequence"/>
</dbReference>
<comment type="caution">
    <text evidence="1">The sequence shown here is derived from an EMBL/GenBank/DDBJ whole genome shotgun (WGS) entry which is preliminary data.</text>
</comment>
<evidence type="ECO:0000313" key="1">
    <source>
        <dbReference type="EMBL" id="KAK3579572.1"/>
    </source>
</evidence>
<sequence length="74" mass="8582">MSTTWPPPSTHKATEYTTFITTHEPNLNSWISFHYVYTTHQMAIRYHTMCYIFTLSGQEQTAVHTDSGLKTLEV</sequence>
<evidence type="ECO:0000313" key="2">
    <source>
        <dbReference type="Proteomes" id="UP001195483"/>
    </source>
</evidence>
<name>A0AAE0VJX2_9BIVA</name>
<proteinExistence type="predicted"/>
<dbReference type="AlphaFoldDB" id="A0AAE0VJX2"/>
<reference evidence="1" key="2">
    <citation type="journal article" date="2021" name="Genome Biol. Evol.">
        <title>Developing a high-quality reference genome for a parasitic bivalve with doubly uniparental inheritance (Bivalvia: Unionida).</title>
        <authorList>
            <person name="Smith C.H."/>
        </authorList>
    </citation>
    <scope>NUCLEOTIDE SEQUENCE</scope>
    <source>
        <strain evidence="1">CHS0354</strain>
        <tissue evidence="1">Mantle</tissue>
    </source>
</reference>